<dbReference type="AlphaFoldDB" id="W3WX32"/>
<dbReference type="InParanoid" id="W3WX32"/>
<dbReference type="RefSeq" id="XP_007837244.1">
    <property type="nucleotide sequence ID" value="XM_007839053.1"/>
</dbReference>
<sequence length="120" mass="14611">MTDQTKSKQQLMEHIRLLHARNKEMEDKNLFLQMRMKLVIRERQKLHQRYHRMSEQWEDARLLTETMRADFEKNISAVEVLLDEMPPRPPPKDEPQTLWHYPEGHPRGEHLLVPYNCLEK</sequence>
<gene>
    <name evidence="2" type="ORF">PFICI_10472</name>
</gene>
<keyword evidence="3" id="KW-1185">Reference proteome</keyword>
<dbReference type="HOGENOM" id="CLU_2050448_0_0_1"/>
<dbReference type="GeneID" id="19275485"/>
<dbReference type="EMBL" id="KI912115">
    <property type="protein sequence ID" value="ETS78410.1"/>
    <property type="molecule type" value="Genomic_DNA"/>
</dbReference>
<accession>W3WX32</accession>
<evidence type="ECO:0000256" key="1">
    <source>
        <dbReference type="SAM" id="MobiDB-lite"/>
    </source>
</evidence>
<name>W3WX32_PESFW</name>
<reference evidence="3" key="1">
    <citation type="journal article" date="2015" name="BMC Genomics">
        <title>Genomic and transcriptomic analysis of the endophytic fungus Pestalotiopsis fici reveals its lifestyle and high potential for synthesis of natural products.</title>
        <authorList>
            <person name="Wang X."/>
            <person name="Zhang X."/>
            <person name="Liu L."/>
            <person name="Xiang M."/>
            <person name="Wang W."/>
            <person name="Sun X."/>
            <person name="Che Y."/>
            <person name="Guo L."/>
            <person name="Liu G."/>
            <person name="Guo L."/>
            <person name="Wang C."/>
            <person name="Yin W.B."/>
            <person name="Stadler M."/>
            <person name="Zhang X."/>
            <person name="Liu X."/>
        </authorList>
    </citation>
    <scope>NUCLEOTIDE SEQUENCE [LARGE SCALE GENOMIC DNA]</scope>
    <source>
        <strain evidence="3">W106-1 / CGMCC3.15140</strain>
    </source>
</reference>
<evidence type="ECO:0000313" key="2">
    <source>
        <dbReference type="EMBL" id="ETS78410.1"/>
    </source>
</evidence>
<proteinExistence type="predicted"/>
<protein>
    <submittedName>
        <fullName evidence="2">Uncharacterized protein</fullName>
    </submittedName>
</protein>
<organism evidence="2 3">
    <name type="scientific">Pestalotiopsis fici (strain W106-1 / CGMCC3.15140)</name>
    <dbReference type="NCBI Taxonomy" id="1229662"/>
    <lineage>
        <taxon>Eukaryota</taxon>
        <taxon>Fungi</taxon>
        <taxon>Dikarya</taxon>
        <taxon>Ascomycota</taxon>
        <taxon>Pezizomycotina</taxon>
        <taxon>Sordariomycetes</taxon>
        <taxon>Xylariomycetidae</taxon>
        <taxon>Amphisphaeriales</taxon>
        <taxon>Sporocadaceae</taxon>
        <taxon>Pestalotiopsis</taxon>
    </lineage>
</organism>
<dbReference type="Proteomes" id="UP000030651">
    <property type="component" value="Unassembled WGS sequence"/>
</dbReference>
<evidence type="ECO:0000313" key="3">
    <source>
        <dbReference type="Proteomes" id="UP000030651"/>
    </source>
</evidence>
<feature type="region of interest" description="Disordered" evidence="1">
    <location>
        <begin position="83"/>
        <end position="103"/>
    </location>
</feature>
<dbReference type="KEGG" id="pfy:PFICI_10472"/>